<comment type="function">
    <text evidence="6">May alleviate iron toxicity in the presence of oxygen.</text>
</comment>
<feature type="domain" description="Ferritin-like diiron" evidence="9">
    <location>
        <begin position="1"/>
        <end position="145"/>
    </location>
</feature>
<dbReference type="FunFam" id="1.20.1260.10:FF:000001">
    <property type="entry name" value="Non-heme ferritin"/>
    <property type="match status" value="1"/>
</dbReference>
<evidence type="ECO:0000256" key="3">
    <source>
        <dbReference type="ARBA" id="ARBA00022723"/>
    </source>
</evidence>
<reference evidence="10" key="1">
    <citation type="journal article" date="2021" name="PeerJ">
        <title>Extensive microbial diversity within the chicken gut microbiome revealed by metagenomics and culture.</title>
        <authorList>
            <person name="Gilroy R."/>
            <person name="Ravi A."/>
            <person name="Getino M."/>
            <person name="Pursley I."/>
            <person name="Horton D.L."/>
            <person name="Alikhan N.F."/>
            <person name="Baker D."/>
            <person name="Gharbi K."/>
            <person name="Hall N."/>
            <person name="Watson M."/>
            <person name="Adriaenssens E.M."/>
            <person name="Foster-Nyarko E."/>
            <person name="Jarju S."/>
            <person name="Secka A."/>
            <person name="Antonio M."/>
            <person name="Oren A."/>
            <person name="Chaudhuri R.R."/>
            <person name="La Ragione R."/>
            <person name="Hildebrand F."/>
            <person name="Pallen M.J."/>
        </authorList>
    </citation>
    <scope>NUCLEOTIDE SEQUENCE</scope>
    <source>
        <strain evidence="10">ChiHjej12B11-16260</strain>
    </source>
</reference>
<dbReference type="InterPro" id="IPR012347">
    <property type="entry name" value="Ferritin-like"/>
</dbReference>
<dbReference type="CDD" id="cd01055">
    <property type="entry name" value="Nonheme_Ferritin"/>
    <property type="match status" value="1"/>
</dbReference>
<evidence type="ECO:0000313" key="10">
    <source>
        <dbReference type="EMBL" id="HIX45990.1"/>
    </source>
</evidence>
<evidence type="ECO:0000256" key="1">
    <source>
        <dbReference type="ARBA" id="ARBA00006950"/>
    </source>
</evidence>
<evidence type="ECO:0000256" key="7">
    <source>
        <dbReference type="PIRSR" id="PIRSR601519-1"/>
    </source>
</evidence>
<dbReference type="GO" id="GO:0005829">
    <property type="term" value="C:cytosol"/>
    <property type="evidence" value="ECO:0007669"/>
    <property type="project" value="TreeGrafter"/>
</dbReference>
<protein>
    <recommendedName>
        <fullName evidence="8">Ferritin</fullName>
        <ecNumber evidence="8">1.16.3.2</ecNumber>
    </recommendedName>
</protein>
<comment type="subcellular location">
    <subcellularLocation>
        <location evidence="8">Cytoplasm</location>
    </subcellularLocation>
</comment>
<proteinExistence type="inferred from homology"/>
<keyword evidence="8" id="KW-0963">Cytoplasm</keyword>
<evidence type="ECO:0000313" key="11">
    <source>
        <dbReference type="Proteomes" id="UP000824246"/>
    </source>
</evidence>
<dbReference type="Gene3D" id="1.20.1260.10">
    <property type="match status" value="1"/>
</dbReference>
<dbReference type="SUPFAM" id="SSF47240">
    <property type="entry name" value="Ferritin-like"/>
    <property type="match status" value="1"/>
</dbReference>
<dbReference type="GO" id="GO:0006826">
    <property type="term" value="P:iron ion transport"/>
    <property type="evidence" value="ECO:0007669"/>
    <property type="project" value="InterPro"/>
</dbReference>
<dbReference type="GO" id="GO:0006879">
    <property type="term" value="P:intracellular iron ion homeostasis"/>
    <property type="evidence" value="ECO:0007669"/>
    <property type="project" value="UniProtKB-KW"/>
</dbReference>
<comment type="caution">
    <text evidence="10">The sequence shown here is derived from an EMBL/GenBank/DDBJ whole genome shotgun (WGS) entry which is preliminary data.</text>
</comment>
<sequence length="173" mass="19657">MLSKKIEEAINAQINAEFWSAYLYLSMSMHFANEGYSGIANWFAVQFKEEQDHATIFMNYVNSRGGKVTLAPIAAVETEWKSPIAAFQDTLEHEKKVTSLINDLYTLAVEKKDYATQNMLQWFINEQVEEEETASNYIDALKKIGDNGYGLYMFDKELAARTYAAPAPLANNE</sequence>
<evidence type="ECO:0000256" key="5">
    <source>
        <dbReference type="ARBA" id="ARBA00023004"/>
    </source>
</evidence>
<evidence type="ECO:0000256" key="4">
    <source>
        <dbReference type="ARBA" id="ARBA00023002"/>
    </source>
</evidence>
<feature type="binding site" evidence="7">
    <location>
        <position position="50"/>
    </location>
    <ligand>
        <name>Fe cation</name>
        <dbReference type="ChEBI" id="CHEBI:24875"/>
        <label>1</label>
    </ligand>
</feature>
<evidence type="ECO:0000259" key="9">
    <source>
        <dbReference type="PROSITE" id="PS50905"/>
    </source>
</evidence>
<dbReference type="GO" id="GO:0008199">
    <property type="term" value="F:ferric iron binding"/>
    <property type="evidence" value="ECO:0007669"/>
    <property type="project" value="InterPro"/>
</dbReference>
<feature type="binding site" evidence="7">
    <location>
        <position position="127"/>
    </location>
    <ligand>
        <name>Fe cation</name>
        <dbReference type="ChEBI" id="CHEBI:24875"/>
        <label>1</label>
    </ligand>
</feature>
<keyword evidence="4" id="KW-0560">Oxidoreductase</keyword>
<dbReference type="GO" id="GO:0008198">
    <property type="term" value="F:ferrous iron binding"/>
    <property type="evidence" value="ECO:0007669"/>
    <property type="project" value="TreeGrafter"/>
</dbReference>
<dbReference type="GO" id="GO:0004322">
    <property type="term" value="F:ferroxidase activity"/>
    <property type="evidence" value="ECO:0007669"/>
    <property type="project" value="TreeGrafter"/>
</dbReference>
<dbReference type="EC" id="1.16.3.2" evidence="8"/>
<dbReference type="InterPro" id="IPR008331">
    <property type="entry name" value="Ferritin_DPS_dom"/>
</dbReference>
<dbReference type="EMBL" id="DXFB01000187">
    <property type="protein sequence ID" value="HIX45990.1"/>
    <property type="molecule type" value="Genomic_DNA"/>
</dbReference>
<dbReference type="PANTHER" id="PTHR11431">
    <property type="entry name" value="FERRITIN"/>
    <property type="match status" value="1"/>
</dbReference>
<organism evidence="10 11">
    <name type="scientific">Candidatus Barnesiella excrementipullorum</name>
    <dbReference type="NCBI Taxonomy" id="2838479"/>
    <lineage>
        <taxon>Bacteria</taxon>
        <taxon>Pseudomonadati</taxon>
        <taxon>Bacteroidota</taxon>
        <taxon>Bacteroidia</taxon>
        <taxon>Bacteroidales</taxon>
        <taxon>Barnesiellaceae</taxon>
        <taxon>Barnesiella</taxon>
    </lineage>
</organism>
<gene>
    <name evidence="10" type="ORF">H9982_07190</name>
</gene>
<feature type="binding site" evidence="7">
    <location>
        <position position="17"/>
    </location>
    <ligand>
        <name>Fe cation</name>
        <dbReference type="ChEBI" id="CHEBI:24875"/>
        <label>1</label>
    </ligand>
</feature>
<dbReference type="Pfam" id="PF00210">
    <property type="entry name" value="Ferritin"/>
    <property type="match status" value="1"/>
</dbReference>
<keyword evidence="5 7" id="KW-0408">Iron</keyword>
<comment type="function">
    <text evidence="8">Iron-storage protein.</text>
</comment>
<dbReference type="InterPro" id="IPR009040">
    <property type="entry name" value="Ferritin-like_diiron"/>
</dbReference>
<dbReference type="Proteomes" id="UP000824246">
    <property type="component" value="Unassembled WGS sequence"/>
</dbReference>
<dbReference type="PANTHER" id="PTHR11431:SF127">
    <property type="entry name" value="BACTERIAL NON-HEME FERRITIN"/>
    <property type="match status" value="1"/>
</dbReference>
<keyword evidence="2 8" id="KW-0409">Iron storage</keyword>
<comment type="similarity">
    <text evidence="1 8">Belongs to the ferritin family. Prokaryotic subfamily.</text>
</comment>
<dbReference type="InterPro" id="IPR001519">
    <property type="entry name" value="Ferritin"/>
</dbReference>
<evidence type="ECO:0000256" key="6">
    <source>
        <dbReference type="ARBA" id="ARBA00054546"/>
    </source>
</evidence>
<dbReference type="InterPro" id="IPR009078">
    <property type="entry name" value="Ferritin-like_SF"/>
</dbReference>
<comment type="catalytic activity">
    <reaction evidence="8">
        <text>4 Fe(2+) + O2 + 6 H2O = 4 iron(III) oxide-hydroxide + 12 H(+)</text>
        <dbReference type="Rhea" id="RHEA:11972"/>
        <dbReference type="ChEBI" id="CHEBI:15377"/>
        <dbReference type="ChEBI" id="CHEBI:15378"/>
        <dbReference type="ChEBI" id="CHEBI:15379"/>
        <dbReference type="ChEBI" id="CHEBI:29033"/>
        <dbReference type="ChEBI" id="CHEBI:78619"/>
        <dbReference type="EC" id="1.16.3.2"/>
    </reaction>
</comment>
<reference evidence="10" key="2">
    <citation type="submission" date="2021-04" db="EMBL/GenBank/DDBJ databases">
        <authorList>
            <person name="Gilroy R."/>
        </authorList>
    </citation>
    <scope>NUCLEOTIDE SEQUENCE</scope>
    <source>
        <strain evidence="10">ChiHjej12B11-16260</strain>
    </source>
</reference>
<evidence type="ECO:0000256" key="2">
    <source>
        <dbReference type="ARBA" id="ARBA00022434"/>
    </source>
</evidence>
<dbReference type="InterPro" id="IPR041719">
    <property type="entry name" value="Ferritin_prok"/>
</dbReference>
<dbReference type="GO" id="GO:0042802">
    <property type="term" value="F:identical protein binding"/>
    <property type="evidence" value="ECO:0007669"/>
    <property type="project" value="UniProtKB-ARBA"/>
</dbReference>
<keyword evidence="3 7" id="KW-0479">Metal-binding</keyword>
<accession>A0A9D1VSY6</accession>
<feature type="binding site" evidence="7">
    <location>
        <position position="94"/>
    </location>
    <ligand>
        <name>Fe cation</name>
        <dbReference type="ChEBI" id="CHEBI:24875"/>
        <label>1</label>
    </ligand>
</feature>
<feature type="binding site" evidence="7">
    <location>
        <position position="53"/>
    </location>
    <ligand>
        <name>Fe cation</name>
        <dbReference type="ChEBI" id="CHEBI:24875"/>
        <label>1</label>
    </ligand>
</feature>
<dbReference type="PROSITE" id="PS50905">
    <property type="entry name" value="FERRITIN_LIKE"/>
    <property type="match status" value="1"/>
</dbReference>
<name>A0A9D1VSY6_9BACT</name>
<evidence type="ECO:0000256" key="8">
    <source>
        <dbReference type="RuleBase" id="RU361145"/>
    </source>
</evidence>
<dbReference type="AlphaFoldDB" id="A0A9D1VSY6"/>